<name>A0A2N9WSP9_9NEIS</name>
<dbReference type="EMBL" id="MDVB01000089">
    <property type="protein sequence ID" value="PIT14010.1"/>
    <property type="molecule type" value="Genomic_DNA"/>
</dbReference>
<evidence type="ECO:0000313" key="1">
    <source>
        <dbReference type="EMBL" id="PIT14010.1"/>
    </source>
</evidence>
<dbReference type="NCBIfam" id="TIGR01560">
    <property type="entry name" value="put_DNA_pack"/>
    <property type="match status" value="1"/>
</dbReference>
<evidence type="ECO:0008006" key="3">
    <source>
        <dbReference type="Google" id="ProtNLM"/>
    </source>
</evidence>
<organism evidence="1 2">
    <name type="scientific">Snodgrassella alvi</name>
    <dbReference type="NCBI Taxonomy" id="1196083"/>
    <lineage>
        <taxon>Bacteria</taxon>
        <taxon>Pseudomonadati</taxon>
        <taxon>Pseudomonadota</taxon>
        <taxon>Betaproteobacteria</taxon>
        <taxon>Neisseriales</taxon>
        <taxon>Neisseriaceae</taxon>
        <taxon>Snodgrassella</taxon>
    </lineage>
</organism>
<dbReference type="InterPro" id="IPR006450">
    <property type="entry name" value="Phage_HK97_gp6-like"/>
</dbReference>
<dbReference type="AlphaFoldDB" id="A0A2N9WSP9"/>
<protein>
    <recommendedName>
        <fullName evidence="3">Phage gp6-like head-tail connector protein</fullName>
    </recommendedName>
</protein>
<proteinExistence type="predicted"/>
<comment type="caution">
    <text evidence="1">The sequence shown here is derived from an EMBL/GenBank/DDBJ whole genome shotgun (WGS) entry which is preliminary data.</text>
</comment>
<dbReference type="Proteomes" id="UP000231293">
    <property type="component" value="Unassembled WGS sequence"/>
</dbReference>
<gene>
    <name evidence="1" type="ORF">BGI32_08250</name>
</gene>
<dbReference type="InterPro" id="IPR021146">
    <property type="entry name" value="Phage_gp6-like_head-tail"/>
</dbReference>
<dbReference type="RefSeq" id="WP_100113886.1">
    <property type="nucleotide sequence ID" value="NZ_MDVB01000089.1"/>
</dbReference>
<evidence type="ECO:0000313" key="2">
    <source>
        <dbReference type="Proteomes" id="UP000231293"/>
    </source>
</evidence>
<sequence>MRFLTVKQIRDNQRLDTDEEDQLLELIGSTAEAHVIAYLNRPVYVDADEKRAAEEAGAEDGIVVTPDIILSMLITAGYFYAHREDLGRAENAAVPVNAHNLLDLHRKRPMPR</sequence>
<dbReference type="Pfam" id="PF05135">
    <property type="entry name" value="Phage_connect_1"/>
    <property type="match status" value="1"/>
</dbReference>
<reference evidence="1 2" key="1">
    <citation type="journal article" date="2017" name="MBio">
        <title>Type VI secretion-mediated competition in the bee gut microbiome.</title>
        <authorList>
            <person name="Steele M.I."/>
            <person name="Kwong W.K."/>
            <person name="Powell J.E."/>
            <person name="Whiteley M."/>
            <person name="Moran N.A."/>
        </authorList>
    </citation>
    <scope>NUCLEOTIDE SEQUENCE [LARGE SCALE GENOMIC DNA]</scope>
    <source>
        <strain evidence="1 2">App2-2</strain>
    </source>
</reference>
<accession>A0A2N9WSP9</accession>
<dbReference type="Gene3D" id="1.10.3230.30">
    <property type="entry name" value="Phage gp6-like head-tail connector protein"/>
    <property type="match status" value="1"/>
</dbReference>
<dbReference type="CDD" id="cd08054">
    <property type="entry name" value="gp6"/>
    <property type="match status" value="1"/>
</dbReference>